<feature type="transmembrane region" description="Helical" evidence="6">
    <location>
        <begin position="40"/>
        <end position="62"/>
    </location>
</feature>
<accession>A0A0J6VZN2</accession>
<keyword evidence="3 6" id="KW-0812">Transmembrane</keyword>
<organism evidence="7 8">
    <name type="scientific">Mycolicibacterium obuense</name>
    <dbReference type="NCBI Taxonomy" id="1807"/>
    <lineage>
        <taxon>Bacteria</taxon>
        <taxon>Bacillati</taxon>
        <taxon>Actinomycetota</taxon>
        <taxon>Actinomycetes</taxon>
        <taxon>Mycobacteriales</taxon>
        <taxon>Mycobacteriaceae</taxon>
        <taxon>Mycolicibacterium</taxon>
    </lineage>
</organism>
<reference evidence="7 8" key="1">
    <citation type="journal article" date="2015" name="Genome Biol. Evol.">
        <title>Characterization of Three Mycobacterium spp. with Potential Use in Bioremediation by Genome Sequencing and Comparative Genomics.</title>
        <authorList>
            <person name="Das S."/>
            <person name="Pettersson B.M."/>
            <person name="Behra P.R."/>
            <person name="Ramesh M."/>
            <person name="Dasgupta S."/>
            <person name="Bhattacharya A."/>
            <person name="Kirsebom L.A."/>
        </authorList>
    </citation>
    <scope>NUCLEOTIDE SEQUENCE [LARGE SCALE GENOMIC DNA]</scope>
    <source>
        <strain evidence="7 8">DSM 44075</strain>
    </source>
</reference>
<dbReference type="RefSeq" id="WP_048423662.1">
    <property type="nucleotide sequence ID" value="NZ_JYNU01000016.1"/>
</dbReference>
<dbReference type="PATRIC" id="fig|1807.14.peg.2974"/>
<dbReference type="Proteomes" id="UP000036313">
    <property type="component" value="Unassembled WGS sequence"/>
</dbReference>
<sequence length="93" mass="10258">MTRPSSSVYVPRQTLAVWVALVGFTATTWAIGGHQIFTPTIVTAAVLAIAIVKIRFIGSYFMELRCAPAALARSFDLYLAILYLGLMGMYIWL</sequence>
<dbReference type="InterPro" id="IPR005171">
    <property type="entry name" value="Cyt_c_oxidase_su4_prok"/>
</dbReference>
<proteinExistence type="predicted"/>
<evidence type="ECO:0000256" key="5">
    <source>
        <dbReference type="ARBA" id="ARBA00023136"/>
    </source>
</evidence>
<evidence type="ECO:0000256" key="4">
    <source>
        <dbReference type="ARBA" id="ARBA00022989"/>
    </source>
</evidence>
<comment type="caution">
    <text evidence="7">The sequence shown here is derived from an EMBL/GenBank/DDBJ whole genome shotgun (WGS) entry which is preliminary data.</text>
</comment>
<name>A0A0J6VZN2_9MYCO</name>
<evidence type="ECO:0000256" key="1">
    <source>
        <dbReference type="ARBA" id="ARBA00004651"/>
    </source>
</evidence>
<evidence type="ECO:0000313" key="7">
    <source>
        <dbReference type="EMBL" id="KMO75579.1"/>
    </source>
</evidence>
<feature type="transmembrane region" description="Helical" evidence="6">
    <location>
        <begin position="74"/>
        <end position="92"/>
    </location>
</feature>
<dbReference type="GO" id="GO:0005886">
    <property type="term" value="C:plasma membrane"/>
    <property type="evidence" value="ECO:0007669"/>
    <property type="project" value="UniProtKB-SubCell"/>
</dbReference>
<keyword evidence="5 6" id="KW-0472">Membrane</keyword>
<keyword evidence="4 6" id="KW-1133">Transmembrane helix</keyword>
<dbReference type="EMBL" id="JYNU01000016">
    <property type="protein sequence ID" value="KMO75579.1"/>
    <property type="molecule type" value="Genomic_DNA"/>
</dbReference>
<evidence type="ECO:0000256" key="6">
    <source>
        <dbReference type="SAM" id="Phobius"/>
    </source>
</evidence>
<evidence type="ECO:0000313" key="8">
    <source>
        <dbReference type="Proteomes" id="UP000036313"/>
    </source>
</evidence>
<gene>
    <name evidence="7" type="ORF">MOBUDSM44075_02948</name>
</gene>
<protein>
    <recommendedName>
        <fullName evidence="9">Prokaryotic cytochrome C oxidase subunit IV family protein</fullName>
    </recommendedName>
</protein>
<evidence type="ECO:0000256" key="3">
    <source>
        <dbReference type="ARBA" id="ARBA00022692"/>
    </source>
</evidence>
<dbReference type="Pfam" id="PF03626">
    <property type="entry name" value="COX4_pro"/>
    <property type="match status" value="1"/>
</dbReference>
<evidence type="ECO:0008006" key="9">
    <source>
        <dbReference type="Google" id="ProtNLM"/>
    </source>
</evidence>
<keyword evidence="2" id="KW-1003">Cell membrane</keyword>
<comment type="subcellular location">
    <subcellularLocation>
        <location evidence="1">Cell membrane</location>
        <topology evidence="1">Multi-pass membrane protein</topology>
    </subcellularLocation>
</comment>
<evidence type="ECO:0000256" key="2">
    <source>
        <dbReference type="ARBA" id="ARBA00022475"/>
    </source>
</evidence>
<dbReference type="AlphaFoldDB" id="A0A0J6VZN2"/>